<accession>A0A401U1G5</accession>
<comment type="caution">
    <text evidence="1">The sequence shown here is derived from an EMBL/GenBank/DDBJ whole genome shotgun (WGS) entry which is preliminary data.</text>
</comment>
<keyword evidence="2" id="KW-1185">Reference proteome</keyword>
<protein>
    <submittedName>
        <fullName evidence="1">Uncharacterized protein</fullName>
    </submittedName>
</protein>
<proteinExistence type="predicted"/>
<name>A0A401U1G5_CHIPU</name>
<organism evidence="1 2">
    <name type="scientific">Chiloscyllium punctatum</name>
    <name type="common">Brownbanded bambooshark</name>
    <name type="synonym">Hemiscyllium punctatum</name>
    <dbReference type="NCBI Taxonomy" id="137246"/>
    <lineage>
        <taxon>Eukaryota</taxon>
        <taxon>Metazoa</taxon>
        <taxon>Chordata</taxon>
        <taxon>Craniata</taxon>
        <taxon>Vertebrata</taxon>
        <taxon>Chondrichthyes</taxon>
        <taxon>Elasmobranchii</taxon>
        <taxon>Galeomorphii</taxon>
        <taxon>Galeoidea</taxon>
        <taxon>Orectolobiformes</taxon>
        <taxon>Hemiscylliidae</taxon>
        <taxon>Chiloscyllium</taxon>
    </lineage>
</organism>
<evidence type="ECO:0000313" key="2">
    <source>
        <dbReference type="Proteomes" id="UP000287033"/>
    </source>
</evidence>
<dbReference type="EMBL" id="BEZZ01243696">
    <property type="protein sequence ID" value="GCC48738.1"/>
    <property type="molecule type" value="Genomic_DNA"/>
</dbReference>
<sequence>MHQCDFGTHNGHANFLRKSALDPLPPAERDAAHAALREVIGTATIDAVTSVSGVATAARLFRIDAGRETYLLRIGAEAQITAADREGRLVV</sequence>
<evidence type="ECO:0000313" key="1">
    <source>
        <dbReference type="EMBL" id="GCC48738.1"/>
    </source>
</evidence>
<dbReference type="Proteomes" id="UP000287033">
    <property type="component" value="Unassembled WGS sequence"/>
</dbReference>
<reference evidence="1 2" key="1">
    <citation type="journal article" date="2018" name="Nat. Ecol. Evol.">
        <title>Shark genomes provide insights into elasmobranch evolution and the origin of vertebrates.</title>
        <authorList>
            <person name="Hara Y"/>
            <person name="Yamaguchi K"/>
            <person name="Onimaru K"/>
            <person name="Kadota M"/>
            <person name="Koyanagi M"/>
            <person name="Keeley SD"/>
            <person name="Tatsumi K"/>
            <person name="Tanaka K"/>
            <person name="Motone F"/>
            <person name="Kageyama Y"/>
            <person name="Nozu R"/>
            <person name="Adachi N"/>
            <person name="Nishimura O"/>
            <person name="Nakagawa R"/>
            <person name="Tanegashima C"/>
            <person name="Kiyatake I"/>
            <person name="Matsumoto R"/>
            <person name="Murakumo K"/>
            <person name="Nishida K"/>
            <person name="Terakita A"/>
            <person name="Kuratani S"/>
            <person name="Sato K"/>
            <person name="Hyodo S Kuraku.S."/>
        </authorList>
    </citation>
    <scope>NUCLEOTIDE SEQUENCE [LARGE SCALE GENOMIC DNA]</scope>
</reference>
<gene>
    <name evidence="1" type="ORF">chiPu_0032707</name>
</gene>
<dbReference type="AlphaFoldDB" id="A0A401U1G5"/>